<organism evidence="3 4">
    <name type="scientific">Prauserella flavalba</name>
    <dbReference type="NCBI Taxonomy" id="1477506"/>
    <lineage>
        <taxon>Bacteria</taxon>
        <taxon>Bacillati</taxon>
        <taxon>Actinomycetota</taxon>
        <taxon>Actinomycetes</taxon>
        <taxon>Pseudonocardiales</taxon>
        <taxon>Pseudonocardiaceae</taxon>
        <taxon>Prauserella</taxon>
    </lineage>
</organism>
<protein>
    <recommendedName>
        <fullName evidence="5">Enoyl-CoA hydratase</fullName>
    </recommendedName>
</protein>
<dbReference type="GO" id="GO:0003824">
    <property type="term" value="F:catalytic activity"/>
    <property type="evidence" value="ECO:0007669"/>
    <property type="project" value="InterPro"/>
</dbReference>
<dbReference type="Pfam" id="PF00378">
    <property type="entry name" value="ECH_1"/>
    <property type="match status" value="1"/>
</dbReference>
<evidence type="ECO:0000313" key="3">
    <source>
        <dbReference type="EMBL" id="PXY18399.1"/>
    </source>
</evidence>
<dbReference type="Proteomes" id="UP000247892">
    <property type="component" value="Unassembled WGS sequence"/>
</dbReference>
<dbReference type="PANTHER" id="PTHR11941:SF54">
    <property type="entry name" value="ENOYL-COA HYDRATASE, MITOCHONDRIAL"/>
    <property type="match status" value="1"/>
</dbReference>
<reference evidence="3 4" key="1">
    <citation type="submission" date="2016-07" db="EMBL/GenBank/DDBJ databases">
        <title>Draft genome sequence of Prauserella sp. YIM 121212, isolated from alkaline soil.</title>
        <authorList>
            <person name="Ruckert C."/>
            <person name="Albersmeier A."/>
            <person name="Jiang C.-L."/>
            <person name="Jiang Y."/>
            <person name="Kalinowski J."/>
            <person name="Schneider O."/>
            <person name="Winkler A."/>
            <person name="Zotchev S.B."/>
        </authorList>
    </citation>
    <scope>NUCLEOTIDE SEQUENCE [LARGE SCALE GENOMIC DNA]</scope>
    <source>
        <strain evidence="3 4">YIM 121212</strain>
    </source>
</reference>
<evidence type="ECO:0008006" key="5">
    <source>
        <dbReference type="Google" id="ProtNLM"/>
    </source>
</evidence>
<dbReference type="InterPro" id="IPR018376">
    <property type="entry name" value="Enoyl-CoA_hyd/isom_CS"/>
</dbReference>
<dbReference type="PANTHER" id="PTHR11941">
    <property type="entry name" value="ENOYL-COA HYDRATASE-RELATED"/>
    <property type="match status" value="1"/>
</dbReference>
<sequence length="214" mass="22873">MSRRVLALLRADLATLPGETTAVVLSGDGDVFSAGADLRELTGTRADLAFDEELAATIEAVRAVPVPVVAAIEGPCLGAAVELALACDLRIAGAGAWFRVPAVDLGLLYRPETIARLHRTLPRDIVTRLVLLGQRLDADDGLASEVVASGQAVARAHAVAEKLPVPGPAFRQTKALLAELDDAVWDTGRWERVRLELLDSDERRQAISRRGAFR</sequence>
<evidence type="ECO:0000256" key="1">
    <source>
        <dbReference type="ARBA" id="ARBA00005254"/>
    </source>
</evidence>
<dbReference type="PROSITE" id="PS00166">
    <property type="entry name" value="ENOYL_COA_HYDRATASE"/>
    <property type="match status" value="1"/>
</dbReference>
<dbReference type="GO" id="GO:0006635">
    <property type="term" value="P:fatty acid beta-oxidation"/>
    <property type="evidence" value="ECO:0007669"/>
    <property type="project" value="TreeGrafter"/>
</dbReference>
<gene>
    <name evidence="3" type="ORF">BA062_35370</name>
</gene>
<dbReference type="InterPro" id="IPR029045">
    <property type="entry name" value="ClpP/crotonase-like_dom_sf"/>
</dbReference>
<evidence type="ECO:0000313" key="4">
    <source>
        <dbReference type="Proteomes" id="UP000247892"/>
    </source>
</evidence>
<accession>A0A318LD19</accession>
<comment type="similarity">
    <text evidence="1 2">Belongs to the enoyl-CoA hydratase/isomerase family.</text>
</comment>
<proteinExistence type="inferred from homology"/>
<dbReference type="CDD" id="cd06558">
    <property type="entry name" value="crotonase-like"/>
    <property type="match status" value="1"/>
</dbReference>
<dbReference type="AlphaFoldDB" id="A0A318LD19"/>
<keyword evidence="4" id="KW-1185">Reference proteome</keyword>
<dbReference type="Gene3D" id="3.90.226.10">
    <property type="entry name" value="2-enoyl-CoA Hydratase, Chain A, domain 1"/>
    <property type="match status" value="1"/>
</dbReference>
<dbReference type="InterPro" id="IPR001753">
    <property type="entry name" value="Enoyl-CoA_hydra/iso"/>
</dbReference>
<evidence type="ECO:0000256" key="2">
    <source>
        <dbReference type="RuleBase" id="RU003707"/>
    </source>
</evidence>
<comment type="caution">
    <text evidence="3">The sequence shown here is derived from an EMBL/GenBank/DDBJ whole genome shotgun (WGS) entry which is preliminary data.</text>
</comment>
<dbReference type="SUPFAM" id="SSF52096">
    <property type="entry name" value="ClpP/crotonase"/>
    <property type="match status" value="1"/>
</dbReference>
<name>A0A318LD19_9PSEU</name>
<dbReference type="EMBL" id="MASU01000021">
    <property type="protein sequence ID" value="PXY18399.1"/>
    <property type="molecule type" value="Genomic_DNA"/>
</dbReference>